<organism evidence="8 9">
    <name type="scientific">Actinacidiphila acididurans</name>
    <dbReference type="NCBI Taxonomy" id="2784346"/>
    <lineage>
        <taxon>Bacteria</taxon>
        <taxon>Bacillati</taxon>
        <taxon>Actinomycetota</taxon>
        <taxon>Actinomycetes</taxon>
        <taxon>Kitasatosporales</taxon>
        <taxon>Streptomycetaceae</taxon>
        <taxon>Actinacidiphila</taxon>
    </lineage>
</organism>
<accession>A0ABS2U4Y0</accession>
<evidence type="ECO:0000256" key="3">
    <source>
        <dbReference type="ARBA" id="ARBA00022741"/>
    </source>
</evidence>
<keyword evidence="2" id="KW-0808">Transferase</keyword>
<evidence type="ECO:0000259" key="7">
    <source>
        <dbReference type="PROSITE" id="PS50011"/>
    </source>
</evidence>
<evidence type="ECO:0000313" key="8">
    <source>
        <dbReference type="EMBL" id="MBM9510675.1"/>
    </source>
</evidence>
<evidence type="ECO:0000256" key="5">
    <source>
        <dbReference type="ARBA" id="ARBA00022840"/>
    </source>
</evidence>
<keyword evidence="9" id="KW-1185">Reference proteome</keyword>
<dbReference type="RefSeq" id="WP_205365082.1">
    <property type="nucleotide sequence ID" value="NZ_JADKYB010000046.1"/>
</dbReference>
<keyword evidence="1 8" id="KW-0723">Serine/threonine-protein kinase</keyword>
<dbReference type="InterPro" id="IPR011009">
    <property type="entry name" value="Kinase-like_dom_sf"/>
</dbReference>
<evidence type="ECO:0000256" key="4">
    <source>
        <dbReference type="ARBA" id="ARBA00022777"/>
    </source>
</evidence>
<dbReference type="Proteomes" id="UP000749040">
    <property type="component" value="Unassembled WGS sequence"/>
</dbReference>
<gene>
    <name evidence="8" type="ORF">ITX44_40160</name>
</gene>
<name>A0ABS2U4Y0_9ACTN</name>
<reference evidence="8 9" key="1">
    <citation type="submission" date="2021-01" db="EMBL/GenBank/DDBJ databases">
        <title>Streptomyces acididurans sp. nov., isolated from a peat swamp forest soil.</title>
        <authorList>
            <person name="Chantavorakit T."/>
            <person name="Duangmal K."/>
        </authorList>
    </citation>
    <scope>NUCLEOTIDE SEQUENCE [LARGE SCALE GENOMIC DNA]</scope>
    <source>
        <strain evidence="8 9">KK5PA1</strain>
    </source>
</reference>
<keyword evidence="5" id="KW-0067">ATP-binding</keyword>
<comment type="caution">
    <text evidence="8">The sequence shown here is derived from an EMBL/GenBank/DDBJ whole genome shotgun (WGS) entry which is preliminary data.</text>
</comment>
<dbReference type="InterPro" id="IPR000719">
    <property type="entry name" value="Prot_kinase_dom"/>
</dbReference>
<proteinExistence type="predicted"/>
<evidence type="ECO:0000256" key="2">
    <source>
        <dbReference type="ARBA" id="ARBA00022679"/>
    </source>
</evidence>
<feature type="domain" description="Protein kinase" evidence="7">
    <location>
        <begin position="19"/>
        <end position="313"/>
    </location>
</feature>
<feature type="region of interest" description="Disordered" evidence="6">
    <location>
        <begin position="406"/>
        <end position="425"/>
    </location>
</feature>
<protein>
    <submittedName>
        <fullName evidence="8">Serine/threonine protein kinase</fullName>
    </submittedName>
</protein>
<evidence type="ECO:0000313" key="9">
    <source>
        <dbReference type="Proteomes" id="UP000749040"/>
    </source>
</evidence>
<dbReference type="PROSITE" id="PS50011">
    <property type="entry name" value="PROTEIN_KINASE_DOM"/>
    <property type="match status" value="1"/>
</dbReference>
<dbReference type="GO" id="GO:0004674">
    <property type="term" value="F:protein serine/threonine kinase activity"/>
    <property type="evidence" value="ECO:0007669"/>
    <property type="project" value="UniProtKB-KW"/>
</dbReference>
<keyword evidence="4 8" id="KW-0418">Kinase</keyword>
<evidence type="ECO:0000256" key="6">
    <source>
        <dbReference type="SAM" id="MobiDB-lite"/>
    </source>
</evidence>
<dbReference type="SMART" id="SM00220">
    <property type="entry name" value="S_TKc"/>
    <property type="match status" value="1"/>
</dbReference>
<dbReference type="PANTHER" id="PTHR24351">
    <property type="entry name" value="RIBOSOMAL PROTEIN S6 KINASE"/>
    <property type="match status" value="1"/>
</dbReference>
<dbReference type="EMBL" id="JADKYB010000046">
    <property type="protein sequence ID" value="MBM9510675.1"/>
    <property type="molecule type" value="Genomic_DNA"/>
</dbReference>
<dbReference type="Pfam" id="PF00069">
    <property type="entry name" value="Pkinase"/>
    <property type="match status" value="1"/>
</dbReference>
<sequence>MNGILPEGHVLQAESGEKITVGRMFGAGGQGEVYLAQTPGGERAVKWYYPAQATDLQRRILDSLIGLGWSDDRFLWPQSVVVDPQRLSSGFGYVMALRPDRFKDLPALFRRDPSVSAVNQRTLLIAALHTVEAYQALHARGIAYRDINWGNIFFDPATGEILVCDNDNAVFESEAAAIAGTMDFMAPELVRGHPGAAPGTQTDLHSLAVLLFMLFMNHHPFQGALALKIRCLDEAAQRKLYGTRPVFVFDPDDTTNRPVPGEQDTVLATWRTMPPVLRKLFVQTFTRGLTDPAERVRESQWRIALSSVLDSVLRCSTCDKINLGEPGGPAPECWKCARPLALPQRLELLTGVGSVRGRREVRLIRDGRIYGYHLVSDPLRHDFDDVVGVVTEHPNKRGVFGLTNRSRTAWSTRRPDGTSQPVPPGRTAALRQGITIEFGGGTEGVVHI</sequence>
<dbReference type="SUPFAM" id="SSF56112">
    <property type="entry name" value="Protein kinase-like (PK-like)"/>
    <property type="match status" value="1"/>
</dbReference>
<dbReference type="Gene3D" id="1.10.510.10">
    <property type="entry name" value="Transferase(Phosphotransferase) domain 1"/>
    <property type="match status" value="1"/>
</dbReference>
<evidence type="ECO:0000256" key="1">
    <source>
        <dbReference type="ARBA" id="ARBA00022527"/>
    </source>
</evidence>
<keyword evidence="3" id="KW-0547">Nucleotide-binding</keyword>